<dbReference type="Proteomes" id="UP000811609">
    <property type="component" value="Chromosome 15"/>
</dbReference>
<dbReference type="Pfam" id="PF21743">
    <property type="entry name" value="PTM_DIR17_Tudor"/>
    <property type="match status" value="1"/>
</dbReference>
<keyword evidence="3" id="KW-1185">Reference proteome</keyword>
<dbReference type="InterPro" id="IPR047365">
    <property type="entry name" value="Tudor_AtPTM-like"/>
</dbReference>
<evidence type="ECO:0000313" key="2">
    <source>
        <dbReference type="EMBL" id="KAG6627385.1"/>
    </source>
</evidence>
<dbReference type="AlphaFoldDB" id="A0A8T1NAP0"/>
<organism evidence="2 3">
    <name type="scientific">Carya illinoinensis</name>
    <name type="common">Pecan</name>
    <dbReference type="NCBI Taxonomy" id="32201"/>
    <lineage>
        <taxon>Eukaryota</taxon>
        <taxon>Viridiplantae</taxon>
        <taxon>Streptophyta</taxon>
        <taxon>Embryophyta</taxon>
        <taxon>Tracheophyta</taxon>
        <taxon>Spermatophyta</taxon>
        <taxon>Magnoliopsida</taxon>
        <taxon>eudicotyledons</taxon>
        <taxon>Gunneridae</taxon>
        <taxon>Pentapetalae</taxon>
        <taxon>rosids</taxon>
        <taxon>fabids</taxon>
        <taxon>Fagales</taxon>
        <taxon>Juglandaceae</taxon>
        <taxon>Carya</taxon>
    </lineage>
</organism>
<proteinExistence type="predicted"/>
<evidence type="ECO:0000259" key="1">
    <source>
        <dbReference type="Pfam" id="PF21743"/>
    </source>
</evidence>
<gene>
    <name evidence="2" type="ORF">CIPAW_15G123900</name>
</gene>
<sequence length="201" mass="22334">MHHPHGAWKSWPRSLSVKNKATIGSTNILSCTSIKGVFKLLGEPAIVINGVPHMPPNNSTHVLSNTINNVELNGNTVLGDWLEERTIQKLFGEQYYSGMVTEFDKESGWYRVHELEEVLLPLDIIVPLRSLALKTIKRSKTVVNKSGKSVGHSRISKAKNVASKGKKISEPEEFVNFSANVVESEKLTVLVSNLFQMLSNE</sequence>
<feature type="domain" description="PTM/DIR17-like Tudor" evidence="1">
    <location>
        <begin position="85"/>
        <end position="113"/>
    </location>
</feature>
<evidence type="ECO:0000313" key="3">
    <source>
        <dbReference type="Proteomes" id="UP000811609"/>
    </source>
</evidence>
<dbReference type="EMBL" id="CM031823">
    <property type="protein sequence ID" value="KAG6627385.1"/>
    <property type="molecule type" value="Genomic_DNA"/>
</dbReference>
<accession>A0A8T1NAP0</accession>
<protein>
    <recommendedName>
        <fullName evidence="1">PTM/DIR17-like Tudor domain-containing protein</fullName>
    </recommendedName>
</protein>
<name>A0A8T1NAP0_CARIL</name>
<reference evidence="2" key="1">
    <citation type="submission" date="2020-12" db="EMBL/GenBank/DDBJ databases">
        <title>WGS assembly of Carya illinoinensis cv. Pawnee.</title>
        <authorList>
            <person name="Platts A."/>
            <person name="Shu S."/>
            <person name="Wright S."/>
            <person name="Barry K."/>
            <person name="Edger P."/>
            <person name="Pires J.C."/>
            <person name="Schmutz J."/>
        </authorList>
    </citation>
    <scope>NUCLEOTIDE SEQUENCE</scope>
    <source>
        <tissue evidence="2">Leaf</tissue>
    </source>
</reference>
<dbReference type="PANTHER" id="PTHR37384">
    <property type="entry name" value="OS01G0835600 PROTEIN"/>
    <property type="match status" value="1"/>
</dbReference>
<dbReference type="PANTHER" id="PTHR37384:SF1">
    <property type="entry name" value="OS01G0835600 PROTEIN"/>
    <property type="match status" value="1"/>
</dbReference>
<comment type="caution">
    <text evidence="2">The sequence shown here is derived from an EMBL/GenBank/DDBJ whole genome shotgun (WGS) entry which is preliminary data.</text>
</comment>